<evidence type="ECO:0000313" key="6">
    <source>
        <dbReference type="EMBL" id="KAG7192592.1"/>
    </source>
</evidence>
<proteinExistence type="predicted"/>
<evidence type="ECO:0000256" key="5">
    <source>
        <dbReference type="SAM" id="Phobius"/>
    </source>
</evidence>
<keyword evidence="5" id="KW-0812">Transmembrane</keyword>
<evidence type="ECO:0000256" key="4">
    <source>
        <dbReference type="ARBA" id="ARBA00023136"/>
    </source>
</evidence>
<keyword evidence="4 5" id="KW-0472">Membrane</keyword>
<dbReference type="GeneID" id="66115066"/>
<dbReference type="Pfam" id="PF02238">
    <property type="entry name" value="COX7a"/>
    <property type="match status" value="1"/>
</dbReference>
<sequence>MYTMANPQRIIDLQKRYQKSGEVLWLRGAKSKLLVYPFYGLFAVATAVPLFYAGRAAFGIKARD</sequence>
<organism evidence="6 7">
    <name type="scientific">Scheffersomyces spartinae</name>
    <dbReference type="NCBI Taxonomy" id="45513"/>
    <lineage>
        <taxon>Eukaryota</taxon>
        <taxon>Fungi</taxon>
        <taxon>Dikarya</taxon>
        <taxon>Ascomycota</taxon>
        <taxon>Saccharomycotina</taxon>
        <taxon>Pichiomycetes</taxon>
        <taxon>Debaryomycetaceae</taxon>
        <taxon>Scheffersomyces</taxon>
    </lineage>
</organism>
<name>A0A9P7V7D5_9ASCO</name>
<dbReference type="GO" id="GO:0005743">
    <property type="term" value="C:mitochondrial inner membrane"/>
    <property type="evidence" value="ECO:0007669"/>
    <property type="project" value="UniProtKB-SubCell"/>
</dbReference>
<dbReference type="RefSeq" id="XP_043048142.1">
    <property type="nucleotide sequence ID" value="XM_043192478.1"/>
</dbReference>
<evidence type="ECO:0000256" key="1">
    <source>
        <dbReference type="ARBA" id="ARBA00004273"/>
    </source>
</evidence>
<gene>
    <name evidence="6" type="primary">COX7</name>
    <name evidence="6" type="ORF">KQ657_001692</name>
</gene>
<protein>
    <submittedName>
        <fullName evidence="6">Cytochrome c oxidase subunit 7</fullName>
    </submittedName>
</protein>
<keyword evidence="5" id="KW-1133">Transmembrane helix</keyword>
<feature type="transmembrane region" description="Helical" evidence="5">
    <location>
        <begin position="33"/>
        <end position="53"/>
    </location>
</feature>
<comment type="caution">
    <text evidence="6">The sequence shown here is derived from an EMBL/GenBank/DDBJ whole genome shotgun (WGS) entry which is preliminary data.</text>
</comment>
<keyword evidence="3" id="KW-0496">Mitochondrion</keyword>
<evidence type="ECO:0000256" key="2">
    <source>
        <dbReference type="ARBA" id="ARBA00022792"/>
    </source>
</evidence>
<dbReference type="InterPro" id="IPR039297">
    <property type="entry name" value="COX7a"/>
</dbReference>
<evidence type="ECO:0000313" key="7">
    <source>
        <dbReference type="Proteomes" id="UP000790833"/>
    </source>
</evidence>
<reference evidence="6" key="1">
    <citation type="submission" date="2021-03" db="EMBL/GenBank/DDBJ databases">
        <authorList>
            <person name="Palmer J.M."/>
        </authorList>
    </citation>
    <scope>NUCLEOTIDE SEQUENCE</scope>
    <source>
        <strain evidence="6">ARV_011</strain>
    </source>
</reference>
<dbReference type="EMBL" id="JAHMUF010000017">
    <property type="protein sequence ID" value="KAG7192592.1"/>
    <property type="molecule type" value="Genomic_DNA"/>
</dbReference>
<comment type="subcellular location">
    <subcellularLocation>
        <location evidence="1">Mitochondrion inner membrane</location>
    </subcellularLocation>
</comment>
<dbReference type="OrthoDB" id="5511599at2759"/>
<dbReference type="Proteomes" id="UP000790833">
    <property type="component" value="Unassembled WGS sequence"/>
</dbReference>
<evidence type="ECO:0000256" key="3">
    <source>
        <dbReference type="ARBA" id="ARBA00023128"/>
    </source>
</evidence>
<keyword evidence="7" id="KW-1185">Reference proteome</keyword>
<accession>A0A9P7V7D5</accession>
<keyword evidence="2" id="KW-0999">Mitochondrion inner membrane</keyword>
<dbReference type="AlphaFoldDB" id="A0A9P7V7D5"/>